<feature type="region of interest" description="Disordered" evidence="1">
    <location>
        <begin position="108"/>
        <end position="142"/>
    </location>
</feature>
<name>A0A9P7D735_9AGAM</name>
<feature type="region of interest" description="Disordered" evidence="1">
    <location>
        <begin position="18"/>
        <end position="82"/>
    </location>
</feature>
<keyword evidence="3" id="KW-1185">Reference proteome</keyword>
<dbReference type="Proteomes" id="UP000714275">
    <property type="component" value="Unassembled WGS sequence"/>
</dbReference>
<dbReference type="OrthoDB" id="10450300at2759"/>
<feature type="compositionally biased region" description="Polar residues" evidence="1">
    <location>
        <begin position="108"/>
        <end position="121"/>
    </location>
</feature>
<dbReference type="EMBL" id="JABBWD010000003">
    <property type="protein sequence ID" value="KAG1782685.1"/>
    <property type="molecule type" value="Genomic_DNA"/>
</dbReference>
<evidence type="ECO:0000256" key="1">
    <source>
        <dbReference type="SAM" id="MobiDB-lite"/>
    </source>
</evidence>
<reference evidence="2" key="1">
    <citation type="journal article" date="2020" name="New Phytol.">
        <title>Comparative genomics reveals dynamic genome evolution in host specialist ectomycorrhizal fungi.</title>
        <authorList>
            <person name="Lofgren L.A."/>
            <person name="Nguyen N.H."/>
            <person name="Vilgalys R."/>
            <person name="Ruytinx J."/>
            <person name="Liao H.L."/>
            <person name="Branco S."/>
            <person name="Kuo A."/>
            <person name="LaButti K."/>
            <person name="Lipzen A."/>
            <person name="Andreopoulos W."/>
            <person name="Pangilinan J."/>
            <person name="Riley R."/>
            <person name="Hundley H."/>
            <person name="Na H."/>
            <person name="Barry K."/>
            <person name="Grigoriev I.V."/>
            <person name="Stajich J.E."/>
            <person name="Kennedy P.G."/>
        </authorList>
    </citation>
    <scope>NUCLEOTIDE SEQUENCE</scope>
    <source>
        <strain evidence="2">DOB743</strain>
    </source>
</reference>
<comment type="caution">
    <text evidence="2">The sequence shown here is derived from an EMBL/GenBank/DDBJ whole genome shotgun (WGS) entry which is preliminary data.</text>
</comment>
<dbReference type="AlphaFoldDB" id="A0A9P7D735"/>
<sequence length="228" mass="25632">MIPPTNHLPPRLRRLLQRQQDSNIAERSDSALPPVKELEPDLSEVVVTISPKPKPTNIVEEAQEDSVTSRYSSRSRDDDVYSLGTESEVSAVNSSELGYLADHDDNGWESSSLRAPSQISPLGSPYRERQFESGDSLNVQSECQDPLNTHSPLDCSEISAKETQYWDLAPPAPPQWRSLRDWRYCPSCENPHPAGELSRLLCVEVGLQYMKDCDGPTVEVGRKRKREE</sequence>
<organism evidence="2 3">
    <name type="scientific">Suillus placidus</name>
    <dbReference type="NCBI Taxonomy" id="48579"/>
    <lineage>
        <taxon>Eukaryota</taxon>
        <taxon>Fungi</taxon>
        <taxon>Dikarya</taxon>
        <taxon>Basidiomycota</taxon>
        <taxon>Agaricomycotina</taxon>
        <taxon>Agaricomycetes</taxon>
        <taxon>Agaricomycetidae</taxon>
        <taxon>Boletales</taxon>
        <taxon>Suillineae</taxon>
        <taxon>Suillaceae</taxon>
        <taxon>Suillus</taxon>
    </lineage>
</organism>
<evidence type="ECO:0000313" key="2">
    <source>
        <dbReference type="EMBL" id="KAG1782685.1"/>
    </source>
</evidence>
<accession>A0A9P7D735</accession>
<evidence type="ECO:0000313" key="3">
    <source>
        <dbReference type="Proteomes" id="UP000714275"/>
    </source>
</evidence>
<protein>
    <submittedName>
        <fullName evidence="2">Uncharacterized protein</fullName>
    </submittedName>
</protein>
<gene>
    <name evidence="2" type="ORF">EV702DRAFT_1192354</name>
</gene>
<feature type="compositionally biased region" description="Polar residues" evidence="1">
    <location>
        <begin position="133"/>
        <end position="142"/>
    </location>
</feature>
<proteinExistence type="predicted"/>